<protein>
    <recommendedName>
        <fullName evidence="1">Reverse transcriptase zinc-binding domain-containing protein</fullName>
    </recommendedName>
</protein>
<accession>A0A8S9ID98</accession>
<dbReference type="Pfam" id="PF13966">
    <property type="entry name" value="zf-RVT"/>
    <property type="match status" value="1"/>
</dbReference>
<evidence type="ECO:0000259" key="1">
    <source>
        <dbReference type="Pfam" id="PF13966"/>
    </source>
</evidence>
<evidence type="ECO:0000313" key="2">
    <source>
        <dbReference type="EMBL" id="KAF2567708.1"/>
    </source>
</evidence>
<evidence type="ECO:0000313" key="3">
    <source>
        <dbReference type="Proteomes" id="UP000712281"/>
    </source>
</evidence>
<dbReference type="Proteomes" id="UP000712281">
    <property type="component" value="Unassembled WGS sequence"/>
</dbReference>
<dbReference type="EMBL" id="QGKW02001911">
    <property type="protein sequence ID" value="KAF2567708.1"/>
    <property type="molecule type" value="Genomic_DNA"/>
</dbReference>
<comment type="caution">
    <text evidence="2">The sequence shown here is derived from an EMBL/GenBank/DDBJ whole genome shotgun (WGS) entry which is preliminary data.</text>
</comment>
<name>A0A8S9ID98_BRACR</name>
<dbReference type="InterPro" id="IPR026960">
    <property type="entry name" value="RVT-Znf"/>
</dbReference>
<gene>
    <name evidence="2" type="ORF">F2Q68_00024815</name>
</gene>
<dbReference type="AlphaFoldDB" id="A0A8S9ID98"/>
<feature type="domain" description="Reverse transcriptase zinc-binding" evidence="1">
    <location>
        <begin position="48"/>
        <end position="85"/>
    </location>
</feature>
<organism evidence="2 3">
    <name type="scientific">Brassica cretica</name>
    <name type="common">Mustard</name>
    <dbReference type="NCBI Taxonomy" id="69181"/>
    <lineage>
        <taxon>Eukaryota</taxon>
        <taxon>Viridiplantae</taxon>
        <taxon>Streptophyta</taxon>
        <taxon>Embryophyta</taxon>
        <taxon>Tracheophyta</taxon>
        <taxon>Spermatophyta</taxon>
        <taxon>Magnoliopsida</taxon>
        <taxon>eudicotyledons</taxon>
        <taxon>Gunneridae</taxon>
        <taxon>Pentapetalae</taxon>
        <taxon>rosids</taxon>
        <taxon>malvids</taxon>
        <taxon>Brassicales</taxon>
        <taxon>Brassicaceae</taxon>
        <taxon>Brassiceae</taxon>
        <taxon>Brassica</taxon>
    </lineage>
</organism>
<proteinExistence type="predicted"/>
<reference evidence="2" key="1">
    <citation type="submission" date="2019-12" db="EMBL/GenBank/DDBJ databases">
        <title>Genome sequencing and annotation of Brassica cretica.</title>
        <authorList>
            <person name="Studholme D.J."/>
            <person name="Sarris P.F."/>
        </authorList>
    </citation>
    <scope>NUCLEOTIDE SEQUENCE</scope>
    <source>
        <strain evidence="2">PFS-001/15</strain>
        <tissue evidence="2">Leaf</tissue>
    </source>
</reference>
<sequence>MSLRPSVTGAQDSYVWYPVASGSYSAKSGYAAASASLLPTMNQPVVPTTFNWHKSVWNVESPPKLKLLIWKIFHEALPTGLNLQK</sequence>